<organism evidence="3 4">
    <name type="scientific">Rhynchosporium agropyri</name>
    <dbReference type="NCBI Taxonomy" id="914238"/>
    <lineage>
        <taxon>Eukaryota</taxon>
        <taxon>Fungi</taxon>
        <taxon>Dikarya</taxon>
        <taxon>Ascomycota</taxon>
        <taxon>Pezizomycotina</taxon>
        <taxon>Leotiomycetes</taxon>
        <taxon>Helotiales</taxon>
        <taxon>Ploettnerulaceae</taxon>
        <taxon>Rhynchosporium</taxon>
    </lineage>
</organism>
<dbReference type="InterPro" id="IPR002818">
    <property type="entry name" value="DJ-1/PfpI"/>
</dbReference>
<dbReference type="CDD" id="cd03139">
    <property type="entry name" value="GATase1_PfpI_2"/>
    <property type="match status" value="1"/>
</dbReference>
<dbReference type="AlphaFoldDB" id="A0A1E1JSL0"/>
<dbReference type="OrthoDB" id="543156at2759"/>
<dbReference type="InterPro" id="IPR029062">
    <property type="entry name" value="Class_I_gatase-like"/>
</dbReference>
<evidence type="ECO:0000313" key="3">
    <source>
        <dbReference type="EMBL" id="CZS88650.1"/>
    </source>
</evidence>
<evidence type="ECO:0000313" key="4">
    <source>
        <dbReference type="Proteomes" id="UP000178912"/>
    </source>
</evidence>
<feature type="signal peptide" evidence="1">
    <location>
        <begin position="1"/>
        <end position="20"/>
    </location>
</feature>
<sequence>MKNVLILFLVTLAACNDGQSQNTPNLTELSLAAALPVNFAMLLFPGFQPVDVIGPMDVFNALGNQTKIHSFFIAESAEAVSFGAHHLKWFTRANPVSFSEGAYVPTYNFRNAPPIDVLLIPGGIGTRAPAPLLNSTIDYVRELFPSLKYLFTVCTGSGIAARAGVLDGKHATTNKLAWAQTITHGPRVKWVAEARWVQDGNVWTSSGVMAGIDAALGFVTEVFSEAAAVKVANGLEYLRHTNSTDDPFAALYGLTNEKNSTHPVLE</sequence>
<dbReference type="InterPro" id="IPR052158">
    <property type="entry name" value="INH-QAR"/>
</dbReference>
<evidence type="ECO:0000259" key="2">
    <source>
        <dbReference type="Pfam" id="PF01965"/>
    </source>
</evidence>
<reference evidence="4" key="1">
    <citation type="submission" date="2016-03" db="EMBL/GenBank/DDBJ databases">
        <authorList>
            <person name="Guldener U."/>
        </authorList>
    </citation>
    <scope>NUCLEOTIDE SEQUENCE [LARGE SCALE GENOMIC DNA]</scope>
    <source>
        <strain evidence="4">04CH-RAC-A.6.1</strain>
    </source>
</reference>
<keyword evidence="4" id="KW-1185">Reference proteome</keyword>
<dbReference type="PANTHER" id="PTHR43130">
    <property type="entry name" value="ARAC-FAMILY TRANSCRIPTIONAL REGULATOR"/>
    <property type="match status" value="1"/>
</dbReference>
<protein>
    <submittedName>
        <fullName evidence="3">Related to ThiJ/PfpI family protein</fullName>
    </submittedName>
</protein>
<name>A0A1E1JSL0_9HELO</name>
<dbReference type="PANTHER" id="PTHR43130:SF15">
    <property type="entry name" value="THIJ_PFPI FAMILY PROTEIN (AFU_ORTHOLOGUE AFUA_5G14240)"/>
    <property type="match status" value="1"/>
</dbReference>
<dbReference type="Proteomes" id="UP000178912">
    <property type="component" value="Unassembled WGS sequence"/>
</dbReference>
<evidence type="ECO:0000256" key="1">
    <source>
        <dbReference type="SAM" id="SignalP"/>
    </source>
</evidence>
<gene>
    <name evidence="3" type="ORF">RAG0_00324</name>
</gene>
<dbReference type="PROSITE" id="PS51257">
    <property type="entry name" value="PROKAR_LIPOPROTEIN"/>
    <property type="match status" value="1"/>
</dbReference>
<dbReference type="SUPFAM" id="SSF52317">
    <property type="entry name" value="Class I glutamine amidotransferase-like"/>
    <property type="match status" value="1"/>
</dbReference>
<dbReference type="EMBL" id="FJUX01000001">
    <property type="protein sequence ID" value="CZS88650.1"/>
    <property type="molecule type" value="Genomic_DNA"/>
</dbReference>
<accession>A0A1E1JSL0</accession>
<dbReference type="Gene3D" id="3.40.50.880">
    <property type="match status" value="1"/>
</dbReference>
<feature type="domain" description="DJ-1/PfpI" evidence="2">
    <location>
        <begin position="40"/>
        <end position="219"/>
    </location>
</feature>
<keyword evidence="1" id="KW-0732">Signal</keyword>
<feature type="chain" id="PRO_5009445241" evidence="1">
    <location>
        <begin position="21"/>
        <end position="266"/>
    </location>
</feature>
<dbReference type="Pfam" id="PF01965">
    <property type="entry name" value="DJ-1_PfpI"/>
    <property type="match status" value="1"/>
</dbReference>
<proteinExistence type="predicted"/>